<dbReference type="HOGENOM" id="CLU_2261902_0_0_6"/>
<accession>Q12T67</accession>
<dbReference type="PANTHER" id="PTHR43484:SF1">
    <property type="entry name" value="FLAGELLAR MOTOR SWITCH PROTEIN FLIN"/>
    <property type="match status" value="1"/>
</dbReference>
<evidence type="ECO:0000256" key="3">
    <source>
        <dbReference type="ARBA" id="ARBA00021897"/>
    </source>
</evidence>
<dbReference type="EMBL" id="CP000302">
    <property type="protein sequence ID" value="ABE53359.1"/>
    <property type="molecule type" value="Genomic_DNA"/>
</dbReference>
<dbReference type="GO" id="GO:0006935">
    <property type="term" value="P:chemotaxis"/>
    <property type="evidence" value="ECO:0007669"/>
    <property type="project" value="UniProtKB-KW"/>
</dbReference>
<keyword evidence="4" id="KW-1003">Cell membrane</keyword>
<dbReference type="PANTHER" id="PTHR43484">
    <property type="match status" value="1"/>
</dbReference>
<keyword evidence="10" id="KW-1185">Reference proteome</keyword>
<evidence type="ECO:0000256" key="4">
    <source>
        <dbReference type="ARBA" id="ARBA00022475"/>
    </source>
</evidence>
<evidence type="ECO:0000256" key="2">
    <source>
        <dbReference type="ARBA" id="ARBA00009226"/>
    </source>
</evidence>
<dbReference type="InterPro" id="IPR001172">
    <property type="entry name" value="FliN_T3SS_HrcQb"/>
</dbReference>
<evidence type="ECO:0000256" key="6">
    <source>
        <dbReference type="ARBA" id="ARBA00022779"/>
    </source>
</evidence>
<comment type="subcellular location">
    <subcellularLocation>
        <location evidence="1">Cell membrane</location>
        <topology evidence="1">Peripheral membrane protein</topology>
        <orientation evidence="1">Cytoplasmic side</orientation>
    </subcellularLocation>
</comment>
<keyword evidence="7" id="KW-0472">Membrane</keyword>
<sequence length="103" mass="11490">MSEVASFELTEVVDLPRGKSVETPLDLAILEQTKIELNVNIGDVSMSISELKELKENSIVKLAQKVDSEFELKWKDVVIAKGRLVAVDEYLALEITQVTSNEQ</sequence>
<evidence type="ECO:0000259" key="8">
    <source>
        <dbReference type="Pfam" id="PF01052"/>
    </source>
</evidence>
<organism evidence="9 10">
    <name type="scientific">Shewanella denitrificans (strain OS217 / ATCC BAA-1090 / DSM 15013)</name>
    <dbReference type="NCBI Taxonomy" id="318161"/>
    <lineage>
        <taxon>Bacteria</taxon>
        <taxon>Pseudomonadati</taxon>
        <taxon>Pseudomonadota</taxon>
        <taxon>Gammaproteobacteria</taxon>
        <taxon>Alteromonadales</taxon>
        <taxon>Shewanellaceae</taxon>
        <taxon>Shewanella</taxon>
    </lineage>
</organism>
<dbReference type="SUPFAM" id="SSF101801">
    <property type="entry name" value="Surface presentation of antigens (SPOA)"/>
    <property type="match status" value="1"/>
</dbReference>
<dbReference type="InterPro" id="IPR051469">
    <property type="entry name" value="FliN/MopA/SpaO"/>
</dbReference>
<dbReference type="KEGG" id="sdn:Sden_0062"/>
<reference evidence="9 10" key="1">
    <citation type="submission" date="2006-03" db="EMBL/GenBank/DDBJ databases">
        <title>Complete sequence of Shewanella denitrificans OS217.</title>
        <authorList>
            <consortium name="US DOE Joint Genome Institute"/>
            <person name="Copeland A."/>
            <person name="Lucas S."/>
            <person name="Lapidus A."/>
            <person name="Barry K."/>
            <person name="Detter J.C."/>
            <person name="Glavina del Rio T."/>
            <person name="Hammon N."/>
            <person name="Israni S."/>
            <person name="Dalin E."/>
            <person name="Tice H."/>
            <person name="Pitluck S."/>
            <person name="Brettin T."/>
            <person name="Bruce D."/>
            <person name="Han C."/>
            <person name="Tapia R."/>
            <person name="Gilna P."/>
            <person name="Kiss H."/>
            <person name="Schmutz J."/>
            <person name="Larimer F."/>
            <person name="Land M."/>
            <person name="Hauser L."/>
            <person name="Kyrpides N."/>
            <person name="Lykidis A."/>
            <person name="Richardson P."/>
        </authorList>
    </citation>
    <scope>NUCLEOTIDE SEQUENCE [LARGE SCALE GENOMIC DNA]</scope>
    <source>
        <strain evidence="10">OS217 / ATCC BAA-1090 / DSM 15013</strain>
    </source>
</reference>
<evidence type="ECO:0000313" key="9">
    <source>
        <dbReference type="EMBL" id="ABE53359.1"/>
    </source>
</evidence>
<evidence type="ECO:0000256" key="1">
    <source>
        <dbReference type="ARBA" id="ARBA00004413"/>
    </source>
</evidence>
<dbReference type="Pfam" id="PF01052">
    <property type="entry name" value="FliMN_C"/>
    <property type="match status" value="1"/>
</dbReference>
<dbReference type="STRING" id="318161.Sden_0062"/>
<protein>
    <recommendedName>
        <fullName evidence="3">Flagellar motor switch protein FliN</fullName>
    </recommendedName>
</protein>
<dbReference type="eggNOG" id="COG1886">
    <property type="taxonomic scope" value="Bacteria"/>
</dbReference>
<dbReference type="Proteomes" id="UP000001982">
    <property type="component" value="Chromosome"/>
</dbReference>
<dbReference type="PRINTS" id="PR00956">
    <property type="entry name" value="FLGMOTORFLIN"/>
</dbReference>
<dbReference type="InterPro" id="IPR001543">
    <property type="entry name" value="FliN-like_C"/>
</dbReference>
<dbReference type="GO" id="GO:0003774">
    <property type="term" value="F:cytoskeletal motor activity"/>
    <property type="evidence" value="ECO:0007669"/>
    <property type="project" value="InterPro"/>
</dbReference>
<dbReference type="GO" id="GO:0005886">
    <property type="term" value="C:plasma membrane"/>
    <property type="evidence" value="ECO:0007669"/>
    <property type="project" value="UniProtKB-SubCell"/>
</dbReference>
<keyword evidence="6" id="KW-0283">Flagellar rotation</keyword>
<dbReference type="RefSeq" id="WP_011494528.1">
    <property type="nucleotide sequence ID" value="NC_007954.1"/>
</dbReference>
<feature type="domain" description="Flagellar motor switch protein FliN-like C-terminal" evidence="8">
    <location>
        <begin position="30"/>
        <end position="98"/>
    </location>
</feature>
<proteinExistence type="inferred from homology"/>
<dbReference type="AlphaFoldDB" id="Q12T67"/>
<dbReference type="GO" id="GO:0071973">
    <property type="term" value="P:bacterial-type flagellum-dependent cell motility"/>
    <property type="evidence" value="ECO:0007669"/>
    <property type="project" value="InterPro"/>
</dbReference>
<evidence type="ECO:0000256" key="5">
    <source>
        <dbReference type="ARBA" id="ARBA00022500"/>
    </source>
</evidence>
<dbReference type="GO" id="GO:0009425">
    <property type="term" value="C:bacterial-type flagellum basal body"/>
    <property type="evidence" value="ECO:0007669"/>
    <property type="project" value="InterPro"/>
</dbReference>
<evidence type="ECO:0000256" key="7">
    <source>
        <dbReference type="ARBA" id="ARBA00023136"/>
    </source>
</evidence>
<dbReference type="InterPro" id="IPR036429">
    <property type="entry name" value="SpoA-like_sf"/>
</dbReference>
<dbReference type="Gene3D" id="2.30.330.10">
    <property type="entry name" value="SpoA-like"/>
    <property type="match status" value="1"/>
</dbReference>
<gene>
    <name evidence="9" type="ordered locus">Sden_0062</name>
</gene>
<evidence type="ECO:0000313" key="10">
    <source>
        <dbReference type="Proteomes" id="UP000001982"/>
    </source>
</evidence>
<keyword evidence="5" id="KW-0145">Chemotaxis</keyword>
<name>Q12T67_SHEDO</name>
<comment type="similarity">
    <text evidence="2">Belongs to the FliN/MopA/SpaO family.</text>
</comment>